<reference evidence="2" key="2">
    <citation type="submission" date="2020-09" db="EMBL/GenBank/DDBJ databases">
        <authorList>
            <person name="Sun Q."/>
            <person name="Sedlacek I."/>
        </authorList>
    </citation>
    <scope>NUCLEOTIDE SEQUENCE</scope>
    <source>
        <strain evidence="2">CCM 7684</strain>
    </source>
</reference>
<gene>
    <name evidence="2" type="ORF">GCM10007276_06250</name>
</gene>
<keyword evidence="1" id="KW-0472">Membrane</keyword>
<evidence type="ECO:0000313" key="3">
    <source>
        <dbReference type="Proteomes" id="UP000602745"/>
    </source>
</evidence>
<feature type="transmembrane region" description="Helical" evidence="1">
    <location>
        <begin position="152"/>
        <end position="169"/>
    </location>
</feature>
<comment type="caution">
    <text evidence="2">The sequence shown here is derived from an EMBL/GenBank/DDBJ whole genome shotgun (WGS) entry which is preliminary data.</text>
</comment>
<accession>A0A8J2VMB4</accession>
<evidence type="ECO:0000256" key="1">
    <source>
        <dbReference type="SAM" id="Phobius"/>
    </source>
</evidence>
<organism evidence="2 3">
    <name type="scientific">Agaricicola taiwanensis</name>
    <dbReference type="NCBI Taxonomy" id="591372"/>
    <lineage>
        <taxon>Bacteria</taxon>
        <taxon>Pseudomonadati</taxon>
        <taxon>Pseudomonadota</taxon>
        <taxon>Alphaproteobacteria</taxon>
        <taxon>Rhodobacterales</taxon>
        <taxon>Paracoccaceae</taxon>
        <taxon>Agaricicola</taxon>
    </lineage>
</organism>
<dbReference type="Proteomes" id="UP000602745">
    <property type="component" value="Unassembled WGS sequence"/>
</dbReference>
<keyword evidence="1" id="KW-0812">Transmembrane</keyword>
<keyword evidence="3" id="KW-1185">Reference proteome</keyword>
<keyword evidence="1" id="KW-1133">Transmembrane helix</keyword>
<evidence type="ECO:0000313" key="2">
    <source>
        <dbReference type="EMBL" id="GGE31806.1"/>
    </source>
</evidence>
<dbReference type="AlphaFoldDB" id="A0A8J2VMB4"/>
<reference evidence="2" key="1">
    <citation type="journal article" date="2014" name="Int. J. Syst. Evol. Microbiol.">
        <title>Complete genome sequence of Corynebacterium casei LMG S-19264T (=DSM 44701T), isolated from a smear-ripened cheese.</title>
        <authorList>
            <consortium name="US DOE Joint Genome Institute (JGI-PGF)"/>
            <person name="Walter F."/>
            <person name="Albersmeier A."/>
            <person name="Kalinowski J."/>
            <person name="Ruckert C."/>
        </authorList>
    </citation>
    <scope>NUCLEOTIDE SEQUENCE</scope>
    <source>
        <strain evidence="2">CCM 7684</strain>
    </source>
</reference>
<protein>
    <submittedName>
        <fullName evidence="2">Uncharacterized protein</fullName>
    </submittedName>
</protein>
<name>A0A8J2VMB4_9RHOB</name>
<sequence>MNTEEEVPAALEVPAATKGGAAPVRLPQMQPFVAAVGTSEEATPAVVPLHATDGRLRIRGTPVAGGNAIYAASEEILSQLASLSVNLRELRAEHDPDIAAALRRDMAVVKESVEQLEAFVTITFAAKIDEAINQKLTTARQAQEAHQRVRRWLIGFIGLSAVLMLGFWAEAETGQVIPALRDGITHIAELARNALGRLGR</sequence>
<proteinExistence type="predicted"/>
<dbReference type="RefSeq" id="WP_188408232.1">
    <property type="nucleotide sequence ID" value="NZ_BMCP01000001.1"/>
</dbReference>
<dbReference type="EMBL" id="BMCP01000001">
    <property type="protein sequence ID" value="GGE31806.1"/>
    <property type="molecule type" value="Genomic_DNA"/>
</dbReference>